<dbReference type="EMBL" id="JABDTM020026821">
    <property type="protein sequence ID" value="KAH0811407.1"/>
    <property type="molecule type" value="Genomic_DNA"/>
</dbReference>
<accession>A0A8J6HBM5</accession>
<comment type="caution">
    <text evidence="2">The sequence shown here is derived from an EMBL/GenBank/DDBJ whole genome shotgun (WGS) entry which is preliminary data.</text>
</comment>
<name>A0A8J6HBM5_TENMO</name>
<reference evidence="2" key="2">
    <citation type="submission" date="2021-08" db="EMBL/GenBank/DDBJ databases">
        <authorList>
            <person name="Eriksson T."/>
        </authorList>
    </citation>
    <scope>NUCLEOTIDE SEQUENCE</scope>
    <source>
        <strain evidence="2">Stoneville</strain>
        <tissue evidence="2">Whole head</tissue>
    </source>
</reference>
<dbReference type="AlphaFoldDB" id="A0A8J6HBM5"/>
<sequence length="234" mass="26099">MRRPDASKERSKTFKIDKTHLIYAKQTDLGSTKWSTSVVPARSSTVRSPSLIVQIQNSSAKNVLTRPNPWWNPMNSGVRVSPGAVESELARSRIEGGVFNPITLARTVTPRVTQQELHSLSRPGFRHNSNAESFYRYRLVYGRREPVGRVLLHPLRCRAVCAHARATVAGSAGLFGRGDRKKKLLYAENMLIRMTQDSEASESNLPGADHLDQNNPMGQLAPTMQGHKSRKLSE</sequence>
<reference evidence="2" key="1">
    <citation type="journal article" date="2020" name="J Insects Food Feed">
        <title>The yellow mealworm (Tenebrio molitor) genome: a resource for the emerging insects as food and feed industry.</title>
        <authorList>
            <person name="Eriksson T."/>
            <person name="Andere A."/>
            <person name="Kelstrup H."/>
            <person name="Emery V."/>
            <person name="Picard C."/>
        </authorList>
    </citation>
    <scope>NUCLEOTIDE SEQUENCE</scope>
    <source>
        <strain evidence="2">Stoneville</strain>
        <tissue evidence="2">Whole head</tissue>
    </source>
</reference>
<proteinExistence type="predicted"/>
<evidence type="ECO:0000313" key="2">
    <source>
        <dbReference type="EMBL" id="KAH0811407.1"/>
    </source>
</evidence>
<gene>
    <name evidence="2" type="ORF">GEV33_011379</name>
</gene>
<organism evidence="2 3">
    <name type="scientific">Tenebrio molitor</name>
    <name type="common">Yellow mealworm beetle</name>
    <dbReference type="NCBI Taxonomy" id="7067"/>
    <lineage>
        <taxon>Eukaryota</taxon>
        <taxon>Metazoa</taxon>
        <taxon>Ecdysozoa</taxon>
        <taxon>Arthropoda</taxon>
        <taxon>Hexapoda</taxon>
        <taxon>Insecta</taxon>
        <taxon>Pterygota</taxon>
        <taxon>Neoptera</taxon>
        <taxon>Endopterygota</taxon>
        <taxon>Coleoptera</taxon>
        <taxon>Polyphaga</taxon>
        <taxon>Cucujiformia</taxon>
        <taxon>Tenebrionidae</taxon>
        <taxon>Tenebrio</taxon>
    </lineage>
</organism>
<feature type="region of interest" description="Disordered" evidence="1">
    <location>
        <begin position="197"/>
        <end position="234"/>
    </location>
</feature>
<evidence type="ECO:0000313" key="3">
    <source>
        <dbReference type="Proteomes" id="UP000719412"/>
    </source>
</evidence>
<evidence type="ECO:0000256" key="1">
    <source>
        <dbReference type="SAM" id="MobiDB-lite"/>
    </source>
</evidence>
<keyword evidence="3" id="KW-1185">Reference proteome</keyword>
<protein>
    <submittedName>
        <fullName evidence="2">Uncharacterized protein</fullName>
    </submittedName>
</protein>
<dbReference type="Proteomes" id="UP000719412">
    <property type="component" value="Unassembled WGS sequence"/>
</dbReference>